<dbReference type="AlphaFoldDB" id="A0A2J7Q199"/>
<dbReference type="Proteomes" id="UP000235965">
    <property type="component" value="Unassembled WGS sequence"/>
</dbReference>
<feature type="compositionally biased region" description="Basic and acidic residues" evidence="1">
    <location>
        <begin position="30"/>
        <end position="53"/>
    </location>
</feature>
<protein>
    <submittedName>
        <fullName evidence="2">Uncharacterized protein</fullName>
    </submittedName>
</protein>
<name>A0A2J7Q199_9NEOP</name>
<evidence type="ECO:0000313" key="3">
    <source>
        <dbReference type="Proteomes" id="UP000235965"/>
    </source>
</evidence>
<comment type="caution">
    <text evidence="2">The sequence shown here is derived from an EMBL/GenBank/DDBJ whole genome shotgun (WGS) entry which is preliminary data.</text>
</comment>
<keyword evidence="3" id="KW-1185">Reference proteome</keyword>
<evidence type="ECO:0000313" key="2">
    <source>
        <dbReference type="EMBL" id="PNF22339.1"/>
    </source>
</evidence>
<gene>
    <name evidence="2" type="ORF">B7P43_G01612</name>
</gene>
<evidence type="ECO:0000256" key="1">
    <source>
        <dbReference type="SAM" id="MobiDB-lite"/>
    </source>
</evidence>
<proteinExistence type="predicted"/>
<accession>A0A2J7Q199</accession>
<dbReference type="InParanoid" id="A0A2J7Q199"/>
<dbReference type="EMBL" id="NEVH01019959">
    <property type="protein sequence ID" value="PNF22339.1"/>
    <property type="molecule type" value="Genomic_DNA"/>
</dbReference>
<sequence length="68" mass="7982">MVRETGIALRIGSIGPLPTLERHNRNLLSEHRKKSRLLDHNHKERIPPPEHKNKKEHHMVITRINSIT</sequence>
<reference evidence="2 3" key="1">
    <citation type="submission" date="2017-12" db="EMBL/GenBank/DDBJ databases">
        <title>Hemimetabolous genomes reveal molecular basis of termite eusociality.</title>
        <authorList>
            <person name="Harrison M.C."/>
            <person name="Jongepier E."/>
            <person name="Robertson H.M."/>
            <person name="Arning N."/>
            <person name="Bitard-Feildel T."/>
            <person name="Chao H."/>
            <person name="Childers C.P."/>
            <person name="Dinh H."/>
            <person name="Doddapaneni H."/>
            <person name="Dugan S."/>
            <person name="Gowin J."/>
            <person name="Greiner C."/>
            <person name="Han Y."/>
            <person name="Hu H."/>
            <person name="Hughes D.S.T."/>
            <person name="Huylmans A.-K."/>
            <person name="Kemena C."/>
            <person name="Kremer L.P.M."/>
            <person name="Lee S.L."/>
            <person name="Lopez-Ezquerra A."/>
            <person name="Mallet L."/>
            <person name="Monroy-Kuhn J.M."/>
            <person name="Moser A."/>
            <person name="Murali S.C."/>
            <person name="Muzny D.M."/>
            <person name="Otani S."/>
            <person name="Piulachs M.-D."/>
            <person name="Poelchau M."/>
            <person name="Qu J."/>
            <person name="Schaub F."/>
            <person name="Wada-Katsumata A."/>
            <person name="Worley K.C."/>
            <person name="Xie Q."/>
            <person name="Ylla G."/>
            <person name="Poulsen M."/>
            <person name="Gibbs R.A."/>
            <person name="Schal C."/>
            <person name="Richards S."/>
            <person name="Belles X."/>
            <person name="Korb J."/>
            <person name="Bornberg-Bauer E."/>
        </authorList>
    </citation>
    <scope>NUCLEOTIDE SEQUENCE [LARGE SCALE GENOMIC DNA]</scope>
    <source>
        <tissue evidence="2">Whole body</tissue>
    </source>
</reference>
<feature type="region of interest" description="Disordered" evidence="1">
    <location>
        <begin position="30"/>
        <end position="57"/>
    </location>
</feature>
<organism evidence="2 3">
    <name type="scientific">Cryptotermes secundus</name>
    <dbReference type="NCBI Taxonomy" id="105785"/>
    <lineage>
        <taxon>Eukaryota</taxon>
        <taxon>Metazoa</taxon>
        <taxon>Ecdysozoa</taxon>
        <taxon>Arthropoda</taxon>
        <taxon>Hexapoda</taxon>
        <taxon>Insecta</taxon>
        <taxon>Pterygota</taxon>
        <taxon>Neoptera</taxon>
        <taxon>Polyneoptera</taxon>
        <taxon>Dictyoptera</taxon>
        <taxon>Blattodea</taxon>
        <taxon>Blattoidea</taxon>
        <taxon>Termitoidae</taxon>
        <taxon>Kalotermitidae</taxon>
        <taxon>Cryptotermitinae</taxon>
        <taxon>Cryptotermes</taxon>
    </lineage>
</organism>